<evidence type="ECO:0000313" key="8">
    <source>
        <dbReference type="EMBL" id="ABX23630.1"/>
    </source>
</evidence>
<dbReference type="PANTHER" id="PTHR47062:SF2">
    <property type="entry name" value="SMALL HEAT SHOCK PROTEIN IBPB"/>
    <property type="match status" value="1"/>
</dbReference>
<evidence type="ECO:0000256" key="5">
    <source>
        <dbReference type="PROSITE-ProRule" id="PRU00285"/>
    </source>
</evidence>
<name>A9MJW9_SALAR</name>
<keyword evidence="2 4" id="KW-0346">Stress response</keyword>
<keyword evidence="3 4" id="KW-0143">Chaperone</keyword>
<reference evidence="8 9" key="1">
    <citation type="submission" date="2007-11" db="EMBL/GenBank/DDBJ databases">
        <authorList>
            <consortium name="The Salmonella enterica serovar Arizonae Genome Sequencing Project"/>
            <person name="McClelland M."/>
            <person name="Sanderson E.K."/>
            <person name="Porwollik S."/>
            <person name="Spieth J."/>
            <person name="Clifton W.S."/>
            <person name="Fulton R."/>
            <person name="Chunyan W."/>
            <person name="Wollam A."/>
            <person name="Shah N."/>
            <person name="Pepin K."/>
            <person name="Bhonagiri V."/>
            <person name="Nash W."/>
            <person name="Johnson M."/>
            <person name="Thiruvilangam P."/>
            <person name="Wilson R."/>
        </authorList>
    </citation>
    <scope>NUCLEOTIDE SEQUENCE [LARGE SCALE GENOMIC DNA]</scope>
    <source>
        <strain evidence="9">ATCC BAA-731 / CDC346-86 / RSK2980</strain>
    </source>
</reference>
<dbReference type="InterPro" id="IPR002068">
    <property type="entry name" value="A-crystallin/Hsp20_dom"/>
</dbReference>
<dbReference type="NCBIfam" id="NF008618">
    <property type="entry name" value="PRK11597.1"/>
    <property type="match status" value="1"/>
</dbReference>
<evidence type="ECO:0000256" key="3">
    <source>
        <dbReference type="ARBA" id="ARBA00023186"/>
    </source>
</evidence>
<evidence type="ECO:0000259" key="7">
    <source>
        <dbReference type="PROSITE" id="PS01031"/>
    </source>
</evidence>
<dbReference type="AlphaFoldDB" id="A9MJW9"/>
<comment type="subcellular location">
    <subcellularLocation>
        <location evidence="4">Cytoplasm</location>
    </subcellularLocation>
</comment>
<comment type="domain">
    <text evidence="4">The N- and C-terminal flexible termini are involved in oligomerization and in the binding of non-native substrate proteins, and are essential for chaperone activity.</text>
</comment>
<dbReference type="InterPro" id="IPR022848">
    <property type="entry name" value="HSP20_IbpB"/>
</dbReference>
<dbReference type="Proteomes" id="UP000002084">
    <property type="component" value="Chromosome"/>
</dbReference>
<protein>
    <recommendedName>
        <fullName evidence="4">Small heat shock protein IbpB</fullName>
    </recommendedName>
    <alternativeName>
        <fullName evidence="4">16 kDa heat shock protein B</fullName>
    </alternativeName>
</protein>
<dbReference type="CDD" id="cd06470">
    <property type="entry name" value="ACD_IbpA-B_like"/>
    <property type="match status" value="1"/>
</dbReference>
<dbReference type="PROSITE" id="PS01031">
    <property type="entry name" value="SHSP"/>
    <property type="match status" value="1"/>
</dbReference>
<comment type="similarity">
    <text evidence="4 5 6">Belongs to the small heat shock protein (HSP20) family.</text>
</comment>
<organism evidence="8 9">
    <name type="scientific">Salmonella arizonae (strain ATCC BAA-731 / CDC346-86 / RSK2980)</name>
    <dbReference type="NCBI Taxonomy" id="41514"/>
    <lineage>
        <taxon>Bacteria</taxon>
        <taxon>Pseudomonadati</taxon>
        <taxon>Pseudomonadota</taxon>
        <taxon>Gammaproteobacteria</taxon>
        <taxon>Enterobacterales</taxon>
        <taxon>Enterobacteriaceae</taxon>
        <taxon>Salmonella</taxon>
    </lineage>
</organism>
<dbReference type="SUPFAM" id="SSF49764">
    <property type="entry name" value="HSP20-like chaperones"/>
    <property type="match status" value="1"/>
</dbReference>
<evidence type="ECO:0000256" key="1">
    <source>
        <dbReference type="ARBA" id="ARBA00022490"/>
    </source>
</evidence>
<evidence type="ECO:0000256" key="6">
    <source>
        <dbReference type="RuleBase" id="RU003616"/>
    </source>
</evidence>
<keyword evidence="9" id="KW-1185">Reference proteome</keyword>
<dbReference type="PANTHER" id="PTHR47062">
    <property type="match status" value="1"/>
</dbReference>
<dbReference type="KEGG" id="ses:SARI_03836"/>
<gene>
    <name evidence="4" type="primary">ibpB</name>
    <name evidence="8" type="ordered locus">SARI_03836</name>
</gene>
<evidence type="ECO:0000313" key="9">
    <source>
        <dbReference type="Proteomes" id="UP000002084"/>
    </source>
</evidence>
<dbReference type="InterPro" id="IPR008978">
    <property type="entry name" value="HSP20-like_chaperone"/>
</dbReference>
<dbReference type="GO" id="GO:0050821">
    <property type="term" value="P:protein stabilization"/>
    <property type="evidence" value="ECO:0007669"/>
    <property type="project" value="UniProtKB-UniRule"/>
</dbReference>
<dbReference type="STRING" id="41514.SARI_03836"/>
<evidence type="ECO:0000256" key="4">
    <source>
        <dbReference type="HAMAP-Rule" id="MF_02001"/>
    </source>
</evidence>
<feature type="domain" description="SHSP" evidence="7">
    <location>
        <begin position="28"/>
        <end position="139"/>
    </location>
</feature>
<dbReference type="EMBL" id="CP000880">
    <property type="protein sequence ID" value="ABX23630.1"/>
    <property type="molecule type" value="Genomic_DNA"/>
</dbReference>
<dbReference type="GO" id="GO:0005737">
    <property type="term" value="C:cytoplasm"/>
    <property type="evidence" value="ECO:0007669"/>
    <property type="project" value="UniProtKB-SubCell"/>
</dbReference>
<proteinExistence type="inferred from homology"/>
<comment type="function">
    <text evidence="4">Associates with aggregated proteins, together with IbpA, to stabilize and protect them from irreversible denaturation and extensive proteolysis during heat shock and oxidative stress. Aggregated proteins bound to the IbpAB complex are more efficiently refolded and reactivated by the ATP-dependent chaperone systems ClpB and DnaK/DnaJ/GrpE. Its activity is ATP-independent.</text>
</comment>
<evidence type="ECO:0000256" key="2">
    <source>
        <dbReference type="ARBA" id="ARBA00023016"/>
    </source>
</evidence>
<dbReference type="HOGENOM" id="CLU_046737_4_2_6"/>
<comment type="subunit">
    <text evidence="4">Homodimer. Forms homomultimers of about 100-150 subunits at optimal growth temperatures. Conformation changes to oligomers at high temperatures or high ionic concentrations. The decrease in size of the multimers is accompanied by an increase in chaperone activity.</text>
</comment>
<sequence>MIMRNYDLSPLLRQWIGFDKLANALQNSGESQSFPPYNIEKSDDNHYRITLALAGFRQEDLDIQLEGTRLTVKGTPEQPEKEPKWLHQGLVMQPFSLSFTLAENMEVSGATFTNGLLHIDLTRNEPETIPPQRIAINERSALNS</sequence>
<keyword evidence="1 4" id="KW-0963">Cytoplasm</keyword>
<dbReference type="Pfam" id="PF00011">
    <property type="entry name" value="HSP20"/>
    <property type="match status" value="1"/>
</dbReference>
<accession>A9MJW9</accession>
<dbReference type="InterPro" id="IPR037913">
    <property type="entry name" value="ACD_IbpA/B"/>
</dbReference>
<dbReference type="HAMAP" id="MF_02001">
    <property type="entry name" value="HSP20_IbpB"/>
    <property type="match status" value="1"/>
</dbReference>
<dbReference type="Gene3D" id="2.60.40.790">
    <property type="match status" value="1"/>
</dbReference>